<dbReference type="GO" id="GO:0016812">
    <property type="term" value="F:hydrolase activity, acting on carbon-nitrogen (but not peptide) bonds, in cyclic amides"/>
    <property type="evidence" value="ECO:0007669"/>
    <property type="project" value="TreeGrafter"/>
</dbReference>
<sequence>MIDAIGDFYDKNYLYNIYKAKQRAQSNLIDYSFHLTFSELKSDVSNAFDYSYIHEGISTFLLTLSLLEKVNVNILESIVKRAASSHLLIICDLIIPEVEKSGAEDVKMSHPLALQHHFEALSVLVEMGLRYKCPLMFLNVKFKEELEMISDGMEHGGDFFVSLSMPFSIDLSDLGSGQGGGNSLSKVALANSLHPLKEEEIWSLVRGKRFMVNPPLFNLAIDESHEEVLVYNRPDKFFYMRNFLSMLYTVGVSEGNINIMDLVDIVSARPAKIMGLWPQKGILQPGADADFVIWNPTFDRNLYCSMSNAYATSQKKYKLKGRPDFVFVKGKMVYNGESFYSNHSDGAFVFRTAPLID</sequence>
<keyword evidence="4" id="KW-1185">Reference proteome</keyword>
<dbReference type="Gene3D" id="3.20.20.140">
    <property type="entry name" value="Metal-dependent hydrolases"/>
    <property type="match status" value="1"/>
</dbReference>
<dbReference type="Proteomes" id="UP000019402">
    <property type="component" value="Unassembled WGS sequence"/>
</dbReference>
<protein>
    <submittedName>
        <fullName evidence="3">D-hydantoinase</fullName>
    </submittedName>
</protein>
<dbReference type="AlphaFoldDB" id="W7Y8Q7"/>
<proteinExistence type="predicted"/>
<organism evidence="3 4">
    <name type="scientific">Saccharicrinis fermentans DSM 9555 = JCM 21142</name>
    <dbReference type="NCBI Taxonomy" id="869213"/>
    <lineage>
        <taxon>Bacteria</taxon>
        <taxon>Pseudomonadati</taxon>
        <taxon>Bacteroidota</taxon>
        <taxon>Bacteroidia</taxon>
        <taxon>Marinilabiliales</taxon>
        <taxon>Marinilabiliaceae</taxon>
        <taxon>Saccharicrinis</taxon>
    </lineage>
</organism>
<dbReference type="EMBL" id="BAMD01000050">
    <property type="protein sequence ID" value="GAF04617.1"/>
    <property type="molecule type" value="Genomic_DNA"/>
</dbReference>
<dbReference type="Pfam" id="PF01979">
    <property type="entry name" value="Amidohydro_1"/>
    <property type="match status" value="1"/>
</dbReference>
<dbReference type="RefSeq" id="WP_044213858.1">
    <property type="nucleotide sequence ID" value="NZ_BAMD01000050.1"/>
</dbReference>
<dbReference type="Gene3D" id="2.30.40.10">
    <property type="entry name" value="Urease, subunit C, domain 1"/>
    <property type="match status" value="1"/>
</dbReference>
<evidence type="ECO:0000256" key="1">
    <source>
        <dbReference type="ARBA" id="ARBA00001947"/>
    </source>
</evidence>
<dbReference type="OrthoDB" id="9765462at2"/>
<dbReference type="PANTHER" id="PTHR11647:SF1">
    <property type="entry name" value="COLLAPSIN RESPONSE MEDIATOR PROTEIN"/>
    <property type="match status" value="1"/>
</dbReference>
<evidence type="ECO:0000313" key="4">
    <source>
        <dbReference type="Proteomes" id="UP000019402"/>
    </source>
</evidence>
<dbReference type="InterPro" id="IPR006680">
    <property type="entry name" value="Amidohydro-rel"/>
</dbReference>
<dbReference type="GO" id="GO:0005829">
    <property type="term" value="C:cytosol"/>
    <property type="evidence" value="ECO:0007669"/>
    <property type="project" value="TreeGrafter"/>
</dbReference>
<dbReference type="InterPro" id="IPR050378">
    <property type="entry name" value="Metallo-dep_Hydrolases_sf"/>
</dbReference>
<gene>
    <name evidence="3" type="ORF">JCM21142_93329</name>
</gene>
<dbReference type="InterPro" id="IPR032466">
    <property type="entry name" value="Metal_Hydrolase"/>
</dbReference>
<comment type="caution">
    <text evidence="3">The sequence shown here is derived from an EMBL/GenBank/DDBJ whole genome shotgun (WGS) entry which is preliminary data.</text>
</comment>
<reference evidence="3 4" key="1">
    <citation type="journal article" date="2014" name="Genome Announc.">
        <title>Draft Genome Sequence of Cytophaga fermentans JCM 21142T, a Facultative Anaerobe Isolated from Marine Mud.</title>
        <authorList>
            <person name="Starns D."/>
            <person name="Oshima K."/>
            <person name="Suda W."/>
            <person name="Iino T."/>
            <person name="Yuki M."/>
            <person name="Inoue J."/>
            <person name="Kitamura K."/>
            <person name="Iida T."/>
            <person name="Darby A."/>
            <person name="Hattori M."/>
            <person name="Ohkuma M."/>
        </authorList>
    </citation>
    <scope>NUCLEOTIDE SEQUENCE [LARGE SCALE GENOMIC DNA]</scope>
    <source>
        <strain evidence="3 4">JCM 21142</strain>
    </source>
</reference>
<evidence type="ECO:0000259" key="2">
    <source>
        <dbReference type="Pfam" id="PF01979"/>
    </source>
</evidence>
<dbReference type="InterPro" id="IPR011059">
    <property type="entry name" value="Metal-dep_hydrolase_composite"/>
</dbReference>
<accession>W7Y8Q7</accession>
<name>W7Y8Q7_9BACT</name>
<dbReference type="SUPFAM" id="SSF51338">
    <property type="entry name" value="Composite domain of metallo-dependent hydrolases"/>
    <property type="match status" value="1"/>
</dbReference>
<evidence type="ECO:0000313" key="3">
    <source>
        <dbReference type="EMBL" id="GAF04617.1"/>
    </source>
</evidence>
<feature type="domain" description="Amidohydrolase-related" evidence="2">
    <location>
        <begin position="245"/>
        <end position="333"/>
    </location>
</feature>
<dbReference type="PANTHER" id="PTHR11647">
    <property type="entry name" value="HYDRANTOINASE/DIHYDROPYRIMIDINASE FAMILY MEMBER"/>
    <property type="match status" value="1"/>
</dbReference>
<dbReference type="SUPFAM" id="SSF51556">
    <property type="entry name" value="Metallo-dependent hydrolases"/>
    <property type="match status" value="1"/>
</dbReference>
<dbReference type="eggNOG" id="COG0044">
    <property type="taxonomic scope" value="Bacteria"/>
</dbReference>
<dbReference type="STRING" id="869213.GCA_000517085_02053"/>
<comment type="cofactor">
    <cofactor evidence="1">
        <name>Zn(2+)</name>
        <dbReference type="ChEBI" id="CHEBI:29105"/>
    </cofactor>
</comment>